<keyword evidence="2" id="KW-0677">Repeat</keyword>
<feature type="region of interest" description="Disordered" evidence="7">
    <location>
        <begin position="172"/>
        <end position="193"/>
    </location>
</feature>
<evidence type="ECO:0000256" key="5">
    <source>
        <dbReference type="PROSITE-ProRule" id="PRU00339"/>
    </source>
</evidence>
<dbReference type="Gene3D" id="3.40.50.300">
    <property type="entry name" value="P-loop containing nucleotide triphosphate hydrolases"/>
    <property type="match status" value="1"/>
</dbReference>
<evidence type="ECO:0000256" key="7">
    <source>
        <dbReference type="SAM" id="MobiDB-lite"/>
    </source>
</evidence>
<keyword evidence="11" id="KW-1185">Reference proteome</keyword>
<evidence type="ECO:0000259" key="10">
    <source>
        <dbReference type="Pfam" id="PF25022"/>
    </source>
</evidence>
<dbReference type="PROSITE" id="PS50005">
    <property type="entry name" value="TPR"/>
    <property type="match status" value="4"/>
</dbReference>
<dbReference type="PANTHER" id="PTHR45641:SF19">
    <property type="entry name" value="NEPHROCYSTIN-3"/>
    <property type="match status" value="1"/>
</dbReference>
<evidence type="ECO:0000313" key="13">
    <source>
        <dbReference type="RefSeq" id="XP_029637266.1"/>
    </source>
</evidence>
<dbReference type="InterPro" id="IPR011990">
    <property type="entry name" value="TPR-like_helical_dom_sf"/>
</dbReference>
<feature type="coiled-coil region" evidence="6">
    <location>
        <begin position="59"/>
        <end position="114"/>
    </location>
</feature>
<name>A0A6P7SH21_9MOLL</name>
<organism evidence="11 13">
    <name type="scientific">Octopus sinensis</name>
    <name type="common">East Asian common octopus</name>
    <dbReference type="NCBI Taxonomy" id="2607531"/>
    <lineage>
        <taxon>Eukaryota</taxon>
        <taxon>Metazoa</taxon>
        <taxon>Spiralia</taxon>
        <taxon>Lophotrochozoa</taxon>
        <taxon>Mollusca</taxon>
        <taxon>Cephalopoda</taxon>
        <taxon>Coleoidea</taxon>
        <taxon>Octopodiformes</taxon>
        <taxon>Octopoda</taxon>
        <taxon>Incirrata</taxon>
        <taxon>Octopodidae</taxon>
        <taxon>Octopus</taxon>
    </lineage>
</organism>
<dbReference type="InterPro" id="IPR056883">
    <property type="entry name" value="NPHP3_hel"/>
</dbReference>
<dbReference type="Pfam" id="PF13424">
    <property type="entry name" value="TPR_12"/>
    <property type="match status" value="2"/>
</dbReference>
<feature type="repeat" description="TPR" evidence="5">
    <location>
        <begin position="1193"/>
        <end position="1226"/>
    </location>
</feature>
<sequence length="1297" mass="146919">MGTGSSFLHSPDDDDIIGADCDGNSHGVIKRIPIEMKPRGRLGLRKPKDESLRSIDLDSQELERKNKEFEMYRRNKEQEIANMQKKEQKLINENKKFRAELLALQKTCAKLRGERDLATQAESQALARAAAFENDRDKIQRQFKIFRETKESEIQNLLRAKRELESKLPKLNRDLLNDTSEDDDSPESGLESVGSAYPGDWWTALESEPSLGSTFQLHPTFRGPELANCVMELEGPFTNVNKEDWSLALGKLTQISPTIPEHLIANVVRIFVSISNDSKMEFDIFQKDYAPKLASLCQGEGRTLIVVNMHVDDDVSLSSTVFELHLQAIKRQIQMSNLYLAFRGVEANRFNSWEYSWGHLDSLGVRPAVFCLREKYDGTQINNLNIQSSNVRVLNGYNTPAKGAELAYNEIDKILKMELGIDAKKEKPESDCGYSELEGPEQLCGGALWDIQCDYEHMVALNAALSSSCELGFEKYYEQLNSHVHACGPQPPLLIIGSSGTGRSLLLAKWTQLHQEKYPSCLVMCHFVKSKSSVGADPIFMIRRFTAQLMQHVTSPPALTCNPVRLEEEFPRWLEKVSSRLPGGVVLVLDSIDLFQEAEEHLKWLLDPLPVGVHVIATVNEKSCPQSWRQWATLHLDPLSKKNVKELLRAELALFDIRLSQEEETSILEHCQTDDTCAPLFTMVLTRHIVWTMKRSEKSKEYLKDILSCNDTVDLYVCVLDKVQTIWESENTKDIMVQILKLLCVSRNGLNENELLALVPGLTWSIWTPIFNALCDQLILKYQTGLVMPAHEQTTEALYVFCFKRDQNEEDVVETRQLLIAYFSGLLRPGHVTCRVADELPWLLKESGDIDGLKKCILNLCIFQRLYARGRCAELISHWQLIGADKTSMAQEYLVQTKHMEVLNQSDGNVSGIADMYETLGRFLKDLGLLSQALPALQRSLEIRETGLDPDHPAVARSLHQLAGLHAQWGKVSTAETLYKQALDIYENALGSEHYLVAKELDALAVLYQKQDKHDLAEPLKRRALIIKKKTRGPRISTGQIRGIDPMVQRRALRLEELSMGPDSADLAHTLNELGVLYYLQNNQEIAESFLKRSLEMREALLGADHPDIAQSLNNLAALYNDQKQCEKAIPLYERALHIRMKYLPDHPSVASINKHLAVLYKKLGQYSLAEPLYKQAVDIRERSFGKNHPAVATALVNLAVLFSQQNKYEDAEPLYERALKIYEDSFGQHHPRVAETLRNLAVMKFNQEDYKTAARLYKRATEIKETEASYTGKDFSRCSSGGDTNSTVKNSERTVG</sequence>
<dbReference type="Pfam" id="PF24885">
    <property type="entry name" value="TPR_NPHP3"/>
    <property type="match status" value="1"/>
</dbReference>
<evidence type="ECO:0000256" key="4">
    <source>
        <dbReference type="ARBA" id="ARBA00040387"/>
    </source>
</evidence>
<dbReference type="RefSeq" id="XP_029637259.1">
    <property type="nucleotide sequence ID" value="XM_029781399.2"/>
</dbReference>
<dbReference type="InterPro" id="IPR056885">
    <property type="entry name" value="TPR_NPHP3"/>
</dbReference>
<evidence type="ECO:0000313" key="12">
    <source>
        <dbReference type="RefSeq" id="XP_029637259.1"/>
    </source>
</evidence>
<evidence type="ECO:0000259" key="8">
    <source>
        <dbReference type="Pfam" id="PF24884"/>
    </source>
</evidence>
<keyword evidence="6" id="KW-0175">Coiled coil</keyword>
<feature type="domain" description="Nephrocystin-3 alpha-beta" evidence="10">
    <location>
        <begin position="264"/>
        <end position="421"/>
    </location>
</feature>
<feature type="compositionally biased region" description="Polar residues" evidence="7">
    <location>
        <begin position="1278"/>
        <end position="1290"/>
    </location>
</feature>
<feature type="repeat" description="TPR" evidence="5">
    <location>
        <begin position="1151"/>
        <end position="1184"/>
    </location>
</feature>
<dbReference type="Pfam" id="PF13374">
    <property type="entry name" value="TPR_10"/>
    <property type="match status" value="1"/>
</dbReference>
<dbReference type="SMART" id="SM00028">
    <property type="entry name" value="TPR"/>
    <property type="match status" value="8"/>
</dbReference>
<dbReference type="Pfam" id="PF25022">
    <property type="entry name" value="NPHP3"/>
    <property type="match status" value="1"/>
</dbReference>
<evidence type="ECO:0000256" key="1">
    <source>
        <dbReference type="ARBA" id="ARBA00022687"/>
    </source>
</evidence>
<dbReference type="SUPFAM" id="SSF52540">
    <property type="entry name" value="P-loop containing nucleoside triphosphate hydrolases"/>
    <property type="match status" value="1"/>
</dbReference>
<feature type="domain" description="Nephrocystin 3 helical" evidence="8">
    <location>
        <begin position="642"/>
        <end position="798"/>
    </location>
</feature>
<feature type="repeat" description="TPR" evidence="5">
    <location>
        <begin position="1235"/>
        <end position="1268"/>
    </location>
</feature>
<evidence type="ECO:0000259" key="9">
    <source>
        <dbReference type="Pfam" id="PF24885"/>
    </source>
</evidence>
<dbReference type="Proteomes" id="UP000515154">
    <property type="component" value="Linkage group LG1"/>
</dbReference>
<dbReference type="GO" id="GO:0016055">
    <property type="term" value="P:Wnt signaling pathway"/>
    <property type="evidence" value="ECO:0007669"/>
    <property type="project" value="UniProtKB-KW"/>
</dbReference>
<keyword evidence="3 5" id="KW-0802">TPR repeat</keyword>
<dbReference type="RefSeq" id="XP_029637266.1">
    <property type="nucleotide sequence ID" value="XM_029781406.2"/>
</dbReference>
<dbReference type="SUPFAM" id="SSF48452">
    <property type="entry name" value="TPR-like"/>
    <property type="match status" value="3"/>
</dbReference>
<proteinExistence type="predicted"/>
<accession>A0A6P7SH21</accession>
<feature type="repeat" description="TPR" evidence="5">
    <location>
        <begin position="1110"/>
        <end position="1143"/>
    </location>
</feature>
<dbReference type="InterPro" id="IPR056886">
    <property type="entry name" value="NPHP3_ab_dom"/>
</dbReference>
<keyword evidence="1" id="KW-0879">Wnt signaling pathway</keyword>
<dbReference type="InterPro" id="IPR019734">
    <property type="entry name" value="TPR_rpt"/>
</dbReference>
<dbReference type="PANTHER" id="PTHR45641">
    <property type="entry name" value="TETRATRICOPEPTIDE REPEAT PROTEIN (AFU_ORTHOLOGUE AFUA_6G03870)"/>
    <property type="match status" value="1"/>
</dbReference>
<evidence type="ECO:0000313" key="11">
    <source>
        <dbReference type="Proteomes" id="UP000515154"/>
    </source>
</evidence>
<gene>
    <name evidence="12 13" type="primary">LOC115212741</name>
</gene>
<protein>
    <recommendedName>
        <fullName evidence="4">Nephrocystin-3</fullName>
    </recommendedName>
</protein>
<evidence type="ECO:0000256" key="2">
    <source>
        <dbReference type="ARBA" id="ARBA00022737"/>
    </source>
</evidence>
<dbReference type="KEGG" id="osn:115212741"/>
<dbReference type="InterPro" id="IPR027417">
    <property type="entry name" value="P-loop_NTPase"/>
</dbReference>
<feature type="region of interest" description="Disordered" evidence="7">
    <location>
        <begin position="1271"/>
        <end position="1297"/>
    </location>
</feature>
<evidence type="ECO:0000256" key="6">
    <source>
        <dbReference type="SAM" id="Coils"/>
    </source>
</evidence>
<dbReference type="Pfam" id="PF24884">
    <property type="entry name" value="NPHP3_hel"/>
    <property type="match status" value="1"/>
</dbReference>
<evidence type="ECO:0000256" key="3">
    <source>
        <dbReference type="ARBA" id="ARBA00022803"/>
    </source>
</evidence>
<feature type="domain" description="Nephrocystin-3 TPR-repeats region" evidence="9">
    <location>
        <begin position="816"/>
        <end position="1058"/>
    </location>
</feature>
<dbReference type="Gene3D" id="1.25.40.10">
    <property type="entry name" value="Tetratricopeptide repeat domain"/>
    <property type="match status" value="3"/>
</dbReference>
<reference evidence="12 13" key="1">
    <citation type="submission" date="2025-08" db="UniProtKB">
        <authorList>
            <consortium name="RefSeq"/>
        </authorList>
    </citation>
    <scope>IDENTIFICATION</scope>
</reference>